<dbReference type="InterPro" id="IPR054242">
    <property type="entry name" value="DUF6969"/>
</dbReference>
<dbReference type="KEGG" id="seds:AAY24_16085"/>
<feature type="domain" description="DUF6969" evidence="1">
    <location>
        <begin position="3"/>
        <end position="205"/>
    </location>
</feature>
<name>A0A0F7K172_9GAMM</name>
<evidence type="ECO:0000313" key="3">
    <source>
        <dbReference type="Proteomes" id="UP000034410"/>
    </source>
</evidence>
<protein>
    <recommendedName>
        <fullName evidence="1">DUF6969 domain-containing protein</fullName>
    </recommendedName>
</protein>
<gene>
    <name evidence="2" type="ORF">AAY24_16085</name>
</gene>
<dbReference type="EMBL" id="CP011412">
    <property type="protein sequence ID" value="AKH21627.1"/>
    <property type="molecule type" value="Genomic_DNA"/>
</dbReference>
<accession>A0A0F7K172</accession>
<proteinExistence type="predicted"/>
<evidence type="ECO:0000313" key="2">
    <source>
        <dbReference type="EMBL" id="AKH21627.1"/>
    </source>
</evidence>
<keyword evidence="3" id="KW-1185">Reference proteome</keyword>
<reference evidence="2 3" key="1">
    <citation type="journal article" date="2015" name="Genome Announc.">
        <title>Complete Genome Sequence of Sedimenticola thiotaurini Strain SIP-G1, a Polyphosphate- and Polyhydroxyalkanoate-Accumulating Sulfur-Oxidizing Gammaproteobacterium Isolated from Salt Marsh Sediments.</title>
        <authorList>
            <person name="Flood B.E."/>
            <person name="Jones D.S."/>
            <person name="Bailey J.V."/>
        </authorList>
    </citation>
    <scope>NUCLEOTIDE SEQUENCE [LARGE SCALE GENOMIC DNA]</scope>
    <source>
        <strain evidence="2 3">SIP-G1</strain>
    </source>
</reference>
<dbReference type="Proteomes" id="UP000034410">
    <property type="component" value="Chromosome"/>
</dbReference>
<dbReference type="Pfam" id="PF22308">
    <property type="entry name" value="DUF6969"/>
    <property type="match status" value="1"/>
</dbReference>
<dbReference type="PATRIC" id="fig|1543721.4.peg.3320"/>
<evidence type="ECO:0000259" key="1">
    <source>
        <dbReference type="Pfam" id="PF22308"/>
    </source>
</evidence>
<dbReference type="AlphaFoldDB" id="A0A0F7K172"/>
<organism evidence="2 3">
    <name type="scientific">Sedimenticola thiotaurini</name>
    <dbReference type="NCBI Taxonomy" id="1543721"/>
    <lineage>
        <taxon>Bacteria</taxon>
        <taxon>Pseudomonadati</taxon>
        <taxon>Pseudomonadota</taxon>
        <taxon>Gammaproteobacteria</taxon>
        <taxon>Chromatiales</taxon>
        <taxon>Sedimenticolaceae</taxon>
        <taxon>Sedimenticola</taxon>
    </lineage>
</organism>
<sequence>MLHAGDEVRSCMGALERVGLNLVGEMLKGQGDFVELEHYPRDDVFDNETFGQYYYHAHRSDIQEHGHFHTFLRTGGRAWPAEPLDYPLTSEPWPQGQDAIAHLAGISMDAWGRPIGLFAANRWVTGETWYSARDVIEMLPQFAIEHAWPSWPVNRWISAMLRLFRPHIQALLLHRDQMMEYWQQRHPGQDVLEDRNLELTGYLPISIDHWIASLEQVQRG</sequence>